<feature type="transmembrane region" description="Helical" evidence="1">
    <location>
        <begin position="655"/>
        <end position="678"/>
    </location>
</feature>
<dbReference type="EMBL" id="CAJNON010000099">
    <property type="protein sequence ID" value="CAF0963122.1"/>
    <property type="molecule type" value="Genomic_DNA"/>
</dbReference>
<proteinExistence type="predicted"/>
<evidence type="ECO:0000313" key="2">
    <source>
        <dbReference type="EMBL" id="CAF0963122.1"/>
    </source>
</evidence>
<comment type="caution">
    <text evidence="2">The sequence shown here is derived from an EMBL/GenBank/DDBJ whole genome shotgun (WGS) entry which is preliminary data.</text>
</comment>
<accession>A0A814E2Z6</accession>
<dbReference type="Proteomes" id="UP000663891">
    <property type="component" value="Unassembled WGS sequence"/>
</dbReference>
<keyword evidence="1" id="KW-0812">Transmembrane</keyword>
<dbReference type="Gene3D" id="2.10.50.10">
    <property type="entry name" value="Tumor Necrosis Factor Receptor, subunit A, domain 2"/>
    <property type="match status" value="1"/>
</dbReference>
<organism evidence="2 3">
    <name type="scientific">Adineta steineri</name>
    <dbReference type="NCBI Taxonomy" id="433720"/>
    <lineage>
        <taxon>Eukaryota</taxon>
        <taxon>Metazoa</taxon>
        <taxon>Spiralia</taxon>
        <taxon>Gnathifera</taxon>
        <taxon>Rotifera</taxon>
        <taxon>Eurotatoria</taxon>
        <taxon>Bdelloidea</taxon>
        <taxon>Adinetida</taxon>
        <taxon>Adinetidae</taxon>
        <taxon>Adineta</taxon>
    </lineage>
</organism>
<gene>
    <name evidence="2" type="ORF">VCS650_LOCUS12710</name>
</gene>
<feature type="transmembrane region" description="Helical" evidence="1">
    <location>
        <begin position="136"/>
        <end position="156"/>
    </location>
</feature>
<evidence type="ECO:0000256" key="1">
    <source>
        <dbReference type="SAM" id="Phobius"/>
    </source>
</evidence>
<feature type="transmembrane region" description="Helical" evidence="1">
    <location>
        <begin position="969"/>
        <end position="990"/>
    </location>
</feature>
<dbReference type="AlphaFoldDB" id="A0A814E2Z6"/>
<dbReference type="OrthoDB" id="10027053at2759"/>
<sequence length="1031" mass="118188">MHVTKIKNDFEKLDVTPVSDNYSTEQYFYQILVFTGHRTNAATNSKIVTLAIFFTFFIRKSDEDNEADNDNDDLNHNKEYIHSSESSFTYCLQFCNDRLNEGELASARNQRLKEILNHLRNFFLNIKQIDNDYTKMFYTIIYFLNIFFIIDIQSSFIPNRIDYNSYGIKITMNEHFLVLAQNENDPPTFLIQFAPYNDTQSSLQCSTTHSNMTNTFIYTVIIGKKQPKNQTHFYFTGELTNKSNGIFVGMAFYNNNSNITSNTSFTYYFQYISNYQHQEYLILGIEPYGRYIYGFSNEFIYIFDSRNTSILDIWNGNLTWPDPTFIPHAVDIHENFGVISGFIYNGQNSVVKYSPIIYLFNFNSTNKHPFIVHEYKPIATPGTWQDLLTNSDANFYSAKYDMSVSINEYGNVLVGMQFINRVFLFSVNIIQPIKLYFISRNTNGRALGNGKNIAWLNNSTAAIIVNVYTLDYEWLTSQIYIYDIQSNGYNSNSTPLSVFPNNHQKLPLTINPIFINIVSSTLALALLDNNGRIIIFLSTSPGFYSTIQDTGTMPLVTKSQACLPGTYKNQSGIHDCSLCPSGTKNPGNYSTLCIPCSSYTFCPLASVTEVSLEALQTIIQAIPYPKSPESVSFDEILIQNMFSIKSGRCLYISPLFWTLIVAGISITIIIIMGILKYFTENPRGKKLRTLLKCIFRHTDLIGEGELWVGGLASFSVIALVIFACIFSKDYSKQYPIETSSDSYFACDTTIRNAKFETSVQSLAIPLTDADQKMFDLLNSQEFILNIELINTVIKCNAISIEALYGIQWSTIRWLNCDNINSTLFLSIPLPYQHISIQIYIADIQTIGALRIGLYGQESRNGNYFLKQLNFYQSFYKNDFILARNLPVSLSLTKVVNETLAMDGGEAHFSGIYVPTFTVDYNSLFYTADQFIRSTLTLTTLTVIITETPYYVKNLQQPIAKPSEIVFQNLLFITVCLELFGLLFLSYKLLFKPFYLHILKKNHDEERRRYLEPKQFNTNNNIYTDKIDIVYF</sequence>
<name>A0A814E2Z6_9BILA</name>
<feature type="transmembrane region" description="Helical" evidence="1">
    <location>
        <begin position="706"/>
        <end position="726"/>
    </location>
</feature>
<evidence type="ECO:0000313" key="3">
    <source>
        <dbReference type="Proteomes" id="UP000663891"/>
    </source>
</evidence>
<evidence type="ECO:0008006" key="4">
    <source>
        <dbReference type="Google" id="ProtNLM"/>
    </source>
</evidence>
<reference evidence="2" key="1">
    <citation type="submission" date="2021-02" db="EMBL/GenBank/DDBJ databases">
        <authorList>
            <person name="Nowell W R."/>
        </authorList>
    </citation>
    <scope>NUCLEOTIDE SEQUENCE</scope>
</reference>
<keyword evidence="1" id="KW-1133">Transmembrane helix</keyword>
<protein>
    <recommendedName>
        <fullName evidence="4">Transmembrane protein</fullName>
    </recommendedName>
</protein>
<keyword evidence="1" id="KW-0472">Membrane</keyword>